<comment type="subcellular location">
    <subcellularLocation>
        <location evidence="1">Membrane</location>
        <topology evidence="1">Multi-pass membrane protein</topology>
    </subcellularLocation>
</comment>
<evidence type="ECO:0000256" key="7">
    <source>
        <dbReference type="ARBA" id="ARBA00022958"/>
    </source>
</evidence>
<evidence type="ECO:0000256" key="12">
    <source>
        <dbReference type="ARBA" id="ARBA00034430"/>
    </source>
</evidence>
<evidence type="ECO:0000256" key="6">
    <source>
        <dbReference type="ARBA" id="ARBA00022826"/>
    </source>
</evidence>
<protein>
    <submittedName>
        <fullName evidence="14">TMEM175 family protein</fullName>
    </submittedName>
</protein>
<evidence type="ECO:0000256" key="4">
    <source>
        <dbReference type="ARBA" id="ARBA00022538"/>
    </source>
</evidence>
<keyword evidence="11" id="KW-0407">Ion channel</keyword>
<sequence>MPGTYRRGMAESGGFGDEHGPGRLVALSDGVFAIAMTLLVLDISVPPGLDGQRFREALGDLPPKIAAYALSFLIIGAFWLDHRRAFLGLRRVDRVFTAVALTGLGLTAFLPFPTSLLSEYGGMSASVAIYAATIAAMDVTQIVLVRLRMLRSQLDSVPLPPPVARAWILDLAVTVVVFAVSIPLAWPWGGQAMWLWLLLLPLKAATGRARSAAARKAAAGGVAADRPHTAAPEES</sequence>
<feature type="transmembrane region" description="Helical" evidence="13">
    <location>
        <begin position="61"/>
        <end position="80"/>
    </location>
</feature>
<gene>
    <name evidence="14" type="ORF">GCM10023205_27880</name>
</gene>
<evidence type="ECO:0000313" key="15">
    <source>
        <dbReference type="Proteomes" id="UP001500466"/>
    </source>
</evidence>
<keyword evidence="3" id="KW-0813">Transport</keyword>
<dbReference type="EMBL" id="BAABHS010000008">
    <property type="protein sequence ID" value="GAA4962509.1"/>
    <property type="molecule type" value="Genomic_DNA"/>
</dbReference>
<organism evidence="14 15">
    <name type="scientific">Yinghuangia aomiensis</name>
    <dbReference type="NCBI Taxonomy" id="676205"/>
    <lineage>
        <taxon>Bacteria</taxon>
        <taxon>Bacillati</taxon>
        <taxon>Actinomycetota</taxon>
        <taxon>Actinomycetes</taxon>
        <taxon>Kitasatosporales</taxon>
        <taxon>Streptomycetaceae</taxon>
        <taxon>Yinghuangia</taxon>
    </lineage>
</organism>
<reference evidence="15" key="1">
    <citation type="journal article" date="2019" name="Int. J. Syst. Evol. Microbiol.">
        <title>The Global Catalogue of Microorganisms (GCM) 10K type strain sequencing project: providing services to taxonomists for standard genome sequencing and annotation.</title>
        <authorList>
            <consortium name="The Broad Institute Genomics Platform"/>
            <consortium name="The Broad Institute Genome Sequencing Center for Infectious Disease"/>
            <person name="Wu L."/>
            <person name="Ma J."/>
        </authorList>
    </citation>
    <scope>NUCLEOTIDE SEQUENCE [LARGE SCALE GENOMIC DNA]</scope>
    <source>
        <strain evidence="15">JCM 17986</strain>
    </source>
</reference>
<evidence type="ECO:0000256" key="9">
    <source>
        <dbReference type="ARBA" id="ARBA00023065"/>
    </source>
</evidence>
<keyword evidence="8 13" id="KW-1133">Transmembrane helix</keyword>
<keyword evidence="7" id="KW-0630">Potassium</keyword>
<feature type="transmembrane region" description="Helical" evidence="13">
    <location>
        <begin position="124"/>
        <end position="145"/>
    </location>
</feature>
<comment type="similarity">
    <text evidence="2">Belongs to the TMEM175 family.</text>
</comment>
<evidence type="ECO:0000256" key="10">
    <source>
        <dbReference type="ARBA" id="ARBA00023136"/>
    </source>
</evidence>
<name>A0ABP9H6W4_9ACTN</name>
<evidence type="ECO:0000313" key="14">
    <source>
        <dbReference type="EMBL" id="GAA4962509.1"/>
    </source>
</evidence>
<comment type="caution">
    <text evidence="14">The sequence shown here is derived from an EMBL/GenBank/DDBJ whole genome shotgun (WGS) entry which is preliminary data.</text>
</comment>
<feature type="transmembrane region" description="Helical" evidence="13">
    <location>
        <begin position="21"/>
        <end position="41"/>
    </location>
</feature>
<dbReference type="InterPro" id="IPR010617">
    <property type="entry name" value="TMEM175-like"/>
</dbReference>
<keyword evidence="6" id="KW-0631">Potassium channel</keyword>
<comment type="catalytic activity">
    <reaction evidence="12">
        <text>K(+)(in) = K(+)(out)</text>
        <dbReference type="Rhea" id="RHEA:29463"/>
        <dbReference type="ChEBI" id="CHEBI:29103"/>
    </reaction>
</comment>
<dbReference type="PANTHER" id="PTHR31462:SF5">
    <property type="entry name" value="ENDOSOMAL_LYSOSOMAL PROTON CHANNEL TMEM175"/>
    <property type="match status" value="1"/>
</dbReference>
<evidence type="ECO:0000256" key="11">
    <source>
        <dbReference type="ARBA" id="ARBA00023303"/>
    </source>
</evidence>
<evidence type="ECO:0000256" key="2">
    <source>
        <dbReference type="ARBA" id="ARBA00006920"/>
    </source>
</evidence>
<dbReference type="PANTHER" id="PTHR31462">
    <property type="entry name" value="ENDOSOMAL/LYSOSOMAL POTASSIUM CHANNEL TMEM175"/>
    <property type="match status" value="1"/>
</dbReference>
<keyword evidence="9" id="KW-0406">Ion transport</keyword>
<keyword evidence="4" id="KW-0633">Potassium transport</keyword>
<keyword evidence="10 13" id="KW-0472">Membrane</keyword>
<dbReference type="Proteomes" id="UP001500466">
    <property type="component" value="Unassembled WGS sequence"/>
</dbReference>
<dbReference type="Pfam" id="PF06736">
    <property type="entry name" value="TMEM175"/>
    <property type="match status" value="1"/>
</dbReference>
<evidence type="ECO:0000256" key="3">
    <source>
        <dbReference type="ARBA" id="ARBA00022448"/>
    </source>
</evidence>
<feature type="transmembrane region" description="Helical" evidence="13">
    <location>
        <begin position="166"/>
        <end position="186"/>
    </location>
</feature>
<keyword evidence="15" id="KW-1185">Reference proteome</keyword>
<proteinExistence type="inferred from homology"/>
<accession>A0ABP9H6W4</accession>
<keyword evidence="5 13" id="KW-0812">Transmembrane</keyword>
<feature type="transmembrane region" description="Helical" evidence="13">
    <location>
        <begin position="92"/>
        <end position="112"/>
    </location>
</feature>
<evidence type="ECO:0000256" key="1">
    <source>
        <dbReference type="ARBA" id="ARBA00004141"/>
    </source>
</evidence>
<evidence type="ECO:0000256" key="8">
    <source>
        <dbReference type="ARBA" id="ARBA00022989"/>
    </source>
</evidence>
<evidence type="ECO:0000256" key="5">
    <source>
        <dbReference type="ARBA" id="ARBA00022692"/>
    </source>
</evidence>
<evidence type="ECO:0000256" key="13">
    <source>
        <dbReference type="SAM" id="Phobius"/>
    </source>
</evidence>